<reference evidence="2" key="2">
    <citation type="journal article" date="2015" name="Data Brief">
        <title>Shoot transcriptome of the giant reed, Arundo donax.</title>
        <authorList>
            <person name="Barrero R.A."/>
            <person name="Guerrero F.D."/>
            <person name="Moolhuijzen P."/>
            <person name="Goolsby J.A."/>
            <person name="Tidwell J."/>
            <person name="Bellgard S.E."/>
            <person name="Bellgard M.I."/>
        </authorList>
    </citation>
    <scope>NUCLEOTIDE SEQUENCE</scope>
    <source>
        <tissue evidence="2">Shoot tissue taken approximately 20 cm above the soil surface</tissue>
    </source>
</reference>
<protein>
    <submittedName>
        <fullName evidence="2">Uncharacterized protein</fullName>
    </submittedName>
</protein>
<dbReference type="EMBL" id="GBRH01167867">
    <property type="protein sequence ID" value="JAE30029.1"/>
    <property type="molecule type" value="Transcribed_RNA"/>
</dbReference>
<accession>A0A0A9H2K7</accession>
<evidence type="ECO:0000256" key="1">
    <source>
        <dbReference type="SAM" id="MobiDB-lite"/>
    </source>
</evidence>
<feature type="region of interest" description="Disordered" evidence="1">
    <location>
        <begin position="1"/>
        <end position="20"/>
    </location>
</feature>
<name>A0A0A9H2K7_ARUDO</name>
<evidence type="ECO:0000313" key="2">
    <source>
        <dbReference type="EMBL" id="JAE30029.1"/>
    </source>
</evidence>
<organism evidence="2">
    <name type="scientific">Arundo donax</name>
    <name type="common">Giant reed</name>
    <name type="synonym">Donax arundinaceus</name>
    <dbReference type="NCBI Taxonomy" id="35708"/>
    <lineage>
        <taxon>Eukaryota</taxon>
        <taxon>Viridiplantae</taxon>
        <taxon>Streptophyta</taxon>
        <taxon>Embryophyta</taxon>
        <taxon>Tracheophyta</taxon>
        <taxon>Spermatophyta</taxon>
        <taxon>Magnoliopsida</taxon>
        <taxon>Liliopsida</taxon>
        <taxon>Poales</taxon>
        <taxon>Poaceae</taxon>
        <taxon>PACMAD clade</taxon>
        <taxon>Arundinoideae</taxon>
        <taxon>Arundineae</taxon>
        <taxon>Arundo</taxon>
    </lineage>
</organism>
<dbReference type="AlphaFoldDB" id="A0A0A9H2K7"/>
<proteinExistence type="predicted"/>
<reference evidence="2" key="1">
    <citation type="submission" date="2014-09" db="EMBL/GenBank/DDBJ databases">
        <authorList>
            <person name="Magalhaes I.L.F."/>
            <person name="Oliveira U."/>
            <person name="Santos F.R."/>
            <person name="Vidigal T.H.D.A."/>
            <person name="Brescovit A.D."/>
            <person name="Santos A.J."/>
        </authorList>
    </citation>
    <scope>NUCLEOTIDE SEQUENCE</scope>
    <source>
        <tissue evidence="2">Shoot tissue taken approximately 20 cm above the soil surface</tissue>
    </source>
</reference>
<sequence>MEKPRHASGKQPETRYPTCARMMSHQETFPTMAAPRRPCPRRVTKT</sequence>